<name>A0A090R0N9_9GAMM</name>
<proteinExistence type="predicted"/>
<sequence>MENTYTLKILNKTQHAAHYQLSVHGLEDVQWYGDQTISVAAGEVFTLPISLGSIRWCWTARSPRSPLRC</sequence>
<gene>
    <name evidence="2" type="ORF">JCM19237_6840</name>
</gene>
<dbReference type="InterPro" id="IPR032879">
    <property type="entry name" value="FixG_C"/>
</dbReference>
<dbReference type="InterPro" id="IPR013783">
    <property type="entry name" value="Ig-like_fold"/>
</dbReference>
<dbReference type="AlphaFoldDB" id="A0A090R0N9"/>
<dbReference type="Proteomes" id="UP000029227">
    <property type="component" value="Unassembled WGS sequence"/>
</dbReference>
<reference evidence="2 3" key="1">
    <citation type="journal article" date="2014" name="Genome Announc.">
        <title>Draft Genome Sequences of Two Vibrionaceae Species, Vibrio ponticus C121 and Photobacterium aphoticum C119, Isolated as Coral Reef Microbiota.</title>
        <authorList>
            <person name="Al-saari N."/>
            <person name="Meirelles P.M."/>
            <person name="Mino S."/>
            <person name="Suda W."/>
            <person name="Oshima K."/>
            <person name="Hattori M."/>
            <person name="Ohkuma M."/>
            <person name="Thompson F.L."/>
            <person name="Gomez-Gil B."/>
            <person name="Sawabe T."/>
            <person name="Sawabe T."/>
        </authorList>
    </citation>
    <scope>NUCLEOTIDE SEQUENCE [LARGE SCALE GENOMIC DNA]</scope>
    <source>
        <strain evidence="2 3">JCM 19237</strain>
    </source>
</reference>
<comment type="caution">
    <text evidence="2">The sequence shown here is derived from an EMBL/GenBank/DDBJ whole genome shotgun (WGS) entry which is preliminary data.</text>
</comment>
<dbReference type="STRING" id="754436.JCM19237_6840"/>
<feature type="domain" description="FixG C-terminal immunoglobulin-like" evidence="1">
    <location>
        <begin position="2"/>
        <end position="51"/>
    </location>
</feature>
<protein>
    <submittedName>
        <fullName evidence="2">Type cbb3 cytochrome oxidase biogenesis protein CcoG</fullName>
    </submittedName>
</protein>
<evidence type="ECO:0000313" key="2">
    <source>
        <dbReference type="EMBL" id="GAL08068.1"/>
    </source>
</evidence>
<dbReference type="eggNOG" id="COG0348">
    <property type="taxonomic scope" value="Bacteria"/>
</dbReference>
<evidence type="ECO:0000313" key="3">
    <source>
        <dbReference type="Proteomes" id="UP000029227"/>
    </source>
</evidence>
<organism evidence="2 3">
    <name type="scientific">Photobacterium aphoticum</name>
    <dbReference type="NCBI Taxonomy" id="754436"/>
    <lineage>
        <taxon>Bacteria</taxon>
        <taxon>Pseudomonadati</taxon>
        <taxon>Pseudomonadota</taxon>
        <taxon>Gammaproteobacteria</taxon>
        <taxon>Vibrionales</taxon>
        <taxon>Vibrionaceae</taxon>
        <taxon>Photobacterium</taxon>
    </lineage>
</organism>
<dbReference type="Gene3D" id="2.60.40.10">
    <property type="entry name" value="Immunoglobulins"/>
    <property type="match status" value="1"/>
</dbReference>
<dbReference type="EMBL" id="BBMN01000021">
    <property type="protein sequence ID" value="GAL08068.1"/>
    <property type="molecule type" value="Genomic_DNA"/>
</dbReference>
<dbReference type="Pfam" id="PF11614">
    <property type="entry name" value="FixG_C"/>
    <property type="match status" value="1"/>
</dbReference>
<evidence type="ECO:0000259" key="1">
    <source>
        <dbReference type="Pfam" id="PF11614"/>
    </source>
</evidence>
<accession>A0A090R0N9</accession>